<dbReference type="AlphaFoldDB" id="A0A517MJA6"/>
<dbReference type="PROSITE" id="PS50234">
    <property type="entry name" value="VWFA"/>
    <property type="match status" value="1"/>
</dbReference>
<dbReference type="InterPro" id="IPR002035">
    <property type="entry name" value="VWF_A"/>
</dbReference>
<protein>
    <submittedName>
        <fullName evidence="3">von Willebrand factor type A domain protein</fullName>
    </submittedName>
</protein>
<keyword evidence="4" id="KW-1185">Reference proteome</keyword>
<proteinExistence type="predicted"/>
<reference evidence="3 4" key="1">
    <citation type="submission" date="2019-02" db="EMBL/GenBank/DDBJ databases">
        <title>Deep-cultivation of Planctomycetes and their phenomic and genomic characterization uncovers novel biology.</title>
        <authorList>
            <person name="Wiegand S."/>
            <person name="Jogler M."/>
            <person name="Boedeker C."/>
            <person name="Pinto D."/>
            <person name="Vollmers J."/>
            <person name="Rivas-Marin E."/>
            <person name="Kohn T."/>
            <person name="Peeters S.H."/>
            <person name="Heuer A."/>
            <person name="Rast P."/>
            <person name="Oberbeckmann S."/>
            <person name="Bunk B."/>
            <person name="Jeske O."/>
            <person name="Meyerdierks A."/>
            <person name="Storesund J.E."/>
            <person name="Kallscheuer N."/>
            <person name="Luecker S."/>
            <person name="Lage O.M."/>
            <person name="Pohl T."/>
            <person name="Merkel B.J."/>
            <person name="Hornburger P."/>
            <person name="Mueller R.-W."/>
            <person name="Bruemmer F."/>
            <person name="Labrenz M."/>
            <person name="Spormann A.M."/>
            <person name="Op den Camp H."/>
            <person name="Overmann J."/>
            <person name="Amann R."/>
            <person name="Jetten M.S.M."/>
            <person name="Mascher T."/>
            <person name="Medema M.H."/>
            <person name="Devos D.P."/>
            <person name="Kaster A.-K."/>
            <person name="Ovreas L."/>
            <person name="Rohde M."/>
            <person name="Galperin M.Y."/>
            <person name="Jogler C."/>
        </authorList>
    </citation>
    <scope>NUCLEOTIDE SEQUENCE [LARGE SCALE GENOMIC DNA]</scope>
    <source>
        <strain evidence="3 4">FF011L</strain>
    </source>
</reference>
<evidence type="ECO:0000313" key="4">
    <source>
        <dbReference type="Proteomes" id="UP000320672"/>
    </source>
</evidence>
<dbReference type="CDD" id="cd00198">
    <property type="entry name" value="vWFA"/>
    <property type="match status" value="1"/>
</dbReference>
<keyword evidence="1" id="KW-0812">Transmembrane</keyword>
<keyword evidence="1" id="KW-0472">Membrane</keyword>
<keyword evidence="1" id="KW-1133">Transmembrane helix</keyword>
<dbReference type="InterPro" id="IPR036465">
    <property type="entry name" value="vWFA_dom_sf"/>
</dbReference>
<dbReference type="InterPro" id="IPR028087">
    <property type="entry name" value="Tad_N"/>
</dbReference>
<dbReference type="EMBL" id="CP036262">
    <property type="protein sequence ID" value="QDS94981.1"/>
    <property type="molecule type" value="Genomic_DNA"/>
</dbReference>
<sequence length="413" mass="44261">MIGNAPRTSVLLTRYSDCLDAHNFREVAVSSGLACDAGRRSASRKTSPRRGATMVLIVALLPCVILLCAFAINIAYIELVRTEVQVSTDAACRAAGKEFAISGDRERATQIALQVAARNKVAGEGFVLAASDIEFGFSSRPDPTARYEFEVGENANSVRITTDSLSKGAAASPIRPLMPVFGKFINVNPVRSAVSTQVDLDVAIVIDRSGSMAYASGENSGNYPTPPATAPPGWGFGDPVPPNARWLDTIAAVQVFLNELNETPQSEQVALSTYDGATKTDVLLTEDYDMIPTALSEYSKAFQSGHTNIGGGILEGLLAVHDQNLHRNHAVPVIIVMTDGNHNKGTDPRYAARVAKNNNVTVYSVTFSDEAGQWLMRSVASYGGGQHYHATDAQQLKDAFRDIASRLPTLITQ</sequence>
<evidence type="ECO:0000256" key="1">
    <source>
        <dbReference type="SAM" id="Phobius"/>
    </source>
</evidence>
<dbReference type="SUPFAM" id="SSF53300">
    <property type="entry name" value="vWA-like"/>
    <property type="match status" value="1"/>
</dbReference>
<dbReference type="Pfam" id="PF13400">
    <property type="entry name" value="Tad"/>
    <property type="match status" value="1"/>
</dbReference>
<dbReference type="Pfam" id="PF00092">
    <property type="entry name" value="VWA"/>
    <property type="match status" value="1"/>
</dbReference>
<evidence type="ECO:0000313" key="3">
    <source>
        <dbReference type="EMBL" id="QDS94981.1"/>
    </source>
</evidence>
<dbReference type="KEGG" id="rml:FF011L_37650"/>
<dbReference type="Proteomes" id="UP000320672">
    <property type="component" value="Chromosome"/>
</dbReference>
<dbReference type="SMART" id="SM00327">
    <property type="entry name" value="VWA"/>
    <property type="match status" value="1"/>
</dbReference>
<feature type="transmembrane region" description="Helical" evidence="1">
    <location>
        <begin position="54"/>
        <end position="77"/>
    </location>
</feature>
<accession>A0A517MJA6</accession>
<evidence type="ECO:0000259" key="2">
    <source>
        <dbReference type="PROSITE" id="PS50234"/>
    </source>
</evidence>
<gene>
    <name evidence="3" type="ORF">FF011L_37650</name>
</gene>
<organism evidence="3 4">
    <name type="scientific">Roseimaritima multifibrata</name>
    <dbReference type="NCBI Taxonomy" id="1930274"/>
    <lineage>
        <taxon>Bacteria</taxon>
        <taxon>Pseudomonadati</taxon>
        <taxon>Planctomycetota</taxon>
        <taxon>Planctomycetia</taxon>
        <taxon>Pirellulales</taxon>
        <taxon>Pirellulaceae</taxon>
        <taxon>Roseimaritima</taxon>
    </lineage>
</organism>
<feature type="domain" description="VWFA" evidence="2">
    <location>
        <begin position="201"/>
        <end position="403"/>
    </location>
</feature>
<name>A0A517MJA6_9BACT</name>
<dbReference type="Gene3D" id="3.40.50.410">
    <property type="entry name" value="von Willebrand factor, type A domain"/>
    <property type="match status" value="1"/>
</dbReference>